<dbReference type="CDD" id="cd03214">
    <property type="entry name" value="ABC_Iron-Siderophores_B12_Hemin"/>
    <property type="match status" value="1"/>
</dbReference>
<sequence length="358" mass="37533">MTDLTTAPGRSGTTTAAQTPPEPGGLTTDGLTVGYRARAVWGRGRPRAVLEDLDLRAGAGELTVLLGPNGAGKSTLLRTLCGLLPPLFGGVRVGGRHITEEPPAALARRLAVVLTDRVDAGLLSARELVALGRHPHTGFTGRLTPGDHEIVQWALAAVGAGHLAERPAAELSDGERQRVLTARALAQEPDVVLLDEPTAFLDVPSRVSLTVLLRDLARDRGLTVVVSTHDLELALRVADAVWLVDRSSHVHTGAPEDLIASGAVAAAFDADHLAFDAVSGSFGLRRPARTTVAVDAPADLLPLLERALAREGLAVRRAGPGDDPQVAADADGNLTLHGADGVVRTHSFHELTRAVRTW</sequence>
<dbReference type="Gene3D" id="3.40.50.300">
    <property type="entry name" value="P-loop containing nucleotide triphosphate hydrolases"/>
    <property type="match status" value="1"/>
</dbReference>
<organism evidence="5 6">
    <name type="scientific">Streptomyces xantholiticus</name>
    <dbReference type="NCBI Taxonomy" id="68285"/>
    <lineage>
        <taxon>Bacteria</taxon>
        <taxon>Bacillati</taxon>
        <taxon>Actinomycetota</taxon>
        <taxon>Actinomycetes</taxon>
        <taxon>Kitasatosporales</taxon>
        <taxon>Streptomycetaceae</taxon>
        <taxon>Streptomyces</taxon>
    </lineage>
</organism>
<dbReference type="Proteomes" id="UP001445472">
    <property type="component" value="Unassembled WGS sequence"/>
</dbReference>
<keyword evidence="6" id="KW-1185">Reference proteome</keyword>
<dbReference type="PANTHER" id="PTHR42794:SF2">
    <property type="entry name" value="ABC TRANSPORTER ATP-BINDING PROTEIN"/>
    <property type="match status" value="1"/>
</dbReference>
<feature type="domain" description="ABC transporter" evidence="4">
    <location>
        <begin position="35"/>
        <end position="271"/>
    </location>
</feature>
<evidence type="ECO:0000256" key="1">
    <source>
        <dbReference type="ARBA" id="ARBA00022741"/>
    </source>
</evidence>
<dbReference type="EMBL" id="JBEPBX010000003">
    <property type="protein sequence ID" value="MER6612670.1"/>
    <property type="molecule type" value="Genomic_DNA"/>
</dbReference>
<dbReference type="SMART" id="SM00382">
    <property type="entry name" value="AAA"/>
    <property type="match status" value="1"/>
</dbReference>
<gene>
    <name evidence="5" type="ORF">ABT276_04620</name>
</gene>
<name>A0ABV1UPE1_9ACTN</name>
<dbReference type="GO" id="GO:0005524">
    <property type="term" value="F:ATP binding"/>
    <property type="evidence" value="ECO:0007669"/>
    <property type="project" value="UniProtKB-KW"/>
</dbReference>
<feature type="region of interest" description="Disordered" evidence="3">
    <location>
        <begin position="1"/>
        <end position="29"/>
    </location>
</feature>
<dbReference type="RefSeq" id="WP_351975056.1">
    <property type="nucleotide sequence ID" value="NZ_JBEPBX010000003.1"/>
</dbReference>
<dbReference type="InterPro" id="IPR027417">
    <property type="entry name" value="P-loop_NTPase"/>
</dbReference>
<protein>
    <submittedName>
        <fullName evidence="5">ABC transporter ATP-binding protein</fullName>
    </submittedName>
</protein>
<evidence type="ECO:0000313" key="6">
    <source>
        <dbReference type="Proteomes" id="UP001445472"/>
    </source>
</evidence>
<evidence type="ECO:0000259" key="4">
    <source>
        <dbReference type="PROSITE" id="PS50893"/>
    </source>
</evidence>
<dbReference type="SUPFAM" id="SSF52540">
    <property type="entry name" value="P-loop containing nucleoside triphosphate hydrolases"/>
    <property type="match status" value="1"/>
</dbReference>
<evidence type="ECO:0000256" key="2">
    <source>
        <dbReference type="ARBA" id="ARBA00022840"/>
    </source>
</evidence>
<dbReference type="InterPro" id="IPR003593">
    <property type="entry name" value="AAA+_ATPase"/>
</dbReference>
<dbReference type="PANTHER" id="PTHR42794">
    <property type="entry name" value="HEMIN IMPORT ATP-BINDING PROTEIN HMUV"/>
    <property type="match status" value="1"/>
</dbReference>
<dbReference type="PROSITE" id="PS50893">
    <property type="entry name" value="ABC_TRANSPORTER_2"/>
    <property type="match status" value="1"/>
</dbReference>
<reference evidence="5 6" key="1">
    <citation type="submission" date="2024-06" db="EMBL/GenBank/DDBJ databases">
        <title>The Natural Products Discovery Center: Release of the First 8490 Sequenced Strains for Exploring Actinobacteria Biosynthetic Diversity.</title>
        <authorList>
            <person name="Kalkreuter E."/>
            <person name="Kautsar S.A."/>
            <person name="Yang D."/>
            <person name="Bader C.D."/>
            <person name="Teijaro C.N."/>
            <person name="Fluegel L."/>
            <person name="Davis C.M."/>
            <person name="Simpson J.R."/>
            <person name="Lauterbach L."/>
            <person name="Steele A.D."/>
            <person name="Gui C."/>
            <person name="Meng S."/>
            <person name="Li G."/>
            <person name="Viehrig K."/>
            <person name="Ye F."/>
            <person name="Su P."/>
            <person name="Kiefer A.F."/>
            <person name="Nichols A."/>
            <person name="Cepeda A.J."/>
            <person name="Yan W."/>
            <person name="Fan B."/>
            <person name="Jiang Y."/>
            <person name="Adhikari A."/>
            <person name="Zheng C.-J."/>
            <person name="Schuster L."/>
            <person name="Cowan T.M."/>
            <person name="Smanski M.J."/>
            <person name="Chevrette M.G."/>
            <person name="De Carvalho L.P.S."/>
            <person name="Shen B."/>
        </authorList>
    </citation>
    <scope>NUCLEOTIDE SEQUENCE [LARGE SCALE GENOMIC DNA]</scope>
    <source>
        <strain evidence="5 6">NPDC000837</strain>
    </source>
</reference>
<evidence type="ECO:0000256" key="3">
    <source>
        <dbReference type="SAM" id="MobiDB-lite"/>
    </source>
</evidence>
<accession>A0ABV1UPE1</accession>
<proteinExistence type="predicted"/>
<keyword evidence="2 5" id="KW-0067">ATP-binding</keyword>
<dbReference type="InterPro" id="IPR003439">
    <property type="entry name" value="ABC_transporter-like_ATP-bd"/>
</dbReference>
<evidence type="ECO:0000313" key="5">
    <source>
        <dbReference type="EMBL" id="MER6612670.1"/>
    </source>
</evidence>
<keyword evidence="1" id="KW-0547">Nucleotide-binding</keyword>
<comment type="caution">
    <text evidence="5">The sequence shown here is derived from an EMBL/GenBank/DDBJ whole genome shotgun (WGS) entry which is preliminary data.</text>
</comment>
<dbReference type="Pfam" id="PF00005">
    <property type="entry name" value="ABC_tran"/>
    <property type="match status" value="1"/>
</dbReference>